<feature type="transmembrane region" description="Helical" evidence="2">
    <location>
        <begin position="317"/>
        <end position="337"/>
    </location>
</feature>
<feature type="transmembrane region" description="Helical" evidence="2">
    <location>
        <begin position="292"/>
        <end position="311"/>
    </location>
</feature>
<gene>
    <name evidence="3" type="ORF">GCM10010191_55390</name>
</gene>
<feature type="region of interest" description="Disordered" evidence="1">
    <location>
        <begin position="342"/>
        <end position="364"/>
    </location>
</feature>
<evidence type="ECO:0000256" key="2">
    <source>
        <dbReference type="SAM" id="Phobius"/>
    </source>
</evidence>
<evidence type="ECO:0000313" key="4">
    <source>
        <dbReference type="Proteomes" id="UP001501231"/>
    </source>
</evidence>
<proteinExistence type="predicted"/>
<feature type="transmembrane region" description="Helical" evidence="2">
    <location>
        <begin position="43"/>
        <end position="63"/>
    </location>
</feature>
<evidence type="ECO:0000313" key="3">
    <source>
        <dbReference type="EMBL" id="GAA2433956.1"/>
    </source>
</evidence>
<feature type="transmembrane region" description="Helical" evidence="2">
    <location>
        <begin position="151"/>
        <end position="171"/>
    </location>
</feature>
<keyword evidence="2" id="KW-1133">Transmembrane helix</keyword>
<sequence>MTGTAAAEGPARTWRSAAGAWLGIGTAPGTLVLGAQVGGRHDGALPLVVLVAGGTVMCALLAAQGRRGLRPPAGENATLSELSPRYLPPLTERAVTGLLAVAMVGWFGFNVGLGGGAVAALTGLPDVAGVLVLSVPIVAVLLAGGGRWNTVALLTTLVAIALIAVVAVRLAPPSPPVTLSADGSPLVLAADLAGYIGYVSVFAVRAPDFTAGLRGRGDLWWCVGLLVGPALAATVVGAGLAASTGSTDVVAALAGPDGLPVANLFVAASVIAPTLAAVHSGVFAVHRFAPRLPNVAAVLVLAVPGAVLAAVRVDRLLLTWLTLLAAVLPALIPPMTAEALRRHRHRRTTGRSADPLSVQAASPGAPELRELKARAAAGVDAVGHPRRTRARAHAPPAEATPSDTDGTPAPPERKRPASMADGTRRYVSTWLWAPGAALALGLTLAGFAAAAPAGLAVSALATVTHSTLARARRIRS</sequence>
<reference evidence="4" key="1">
    <citation type="journal article" date="2019" name="Int. J. Syst. Evol. Microbiol.">
        <title>The Global Catalogue of Microorganisms (GCM) 10K type strain sequencing project: providing services to taxonomists for standard genome sequencing and annotation.</title>
        <authorList>
            <consortium name="The Broad Institute Genomics Platform"/>
            <consortium name="The Broad Institute Genome Sequencing Center for Infectious Disease"/>
            <person name="Wu L."/>
            <person name="Ma J."/>
        </authorList>
    </citation>
    <scope>NUCLEOTIDE SEQUENCE [LARGE SCALE GENOMIC DNA]</scope>
    <source>
        <strain evidence="4">JCM 3325</strain>
    </source>
</reference>
<feature type="transmembrane region" description="Helical" evidence="2">
    <location>
        <begin position="186"/>
        <end position="207"/>
    </location>
</feature>
<feature type="transmembrane region" description="Helical" evidence="2">
    <location>
        <begin position="262"/>
        <end position="285"/>
    </location>
</feature>
<accession>A0ABP5WRV7</accession>
<dbReference type="EMBL" id="BAAARW010000020">
    <property type="protein sequence ID" value="GAA2433956.1"/>
    <property type="molecule type" value="Genomic_DNA"/>
</dbReference>
<feature type="transmembrane region" description="Helical" evidence="2">
    <location>
        <begin position="219"/>
        <end position="242"/>
    </location>
</feature>
<keyword evidence="4" id="KW-1185">Reference proteome</keyword>
<keyword evidence="2" id="KW-0812">Transmembrane</keyword>
<feature type="transmembrane region" description="Helical" evidence="2">
    <location>
        <begin position="127"/>
        <end position="144"/>
    </location>
</feature>
<comment type="caution">
    <text evidence="3">The sequence shown here is derived from an EMBL/GenBank/DDBJ whole genome shotgun (WGS) entry which is preliminary data.</text>
</comment>
<dbReference type="Gene3D" id="1.10.4160.10">
    <property type="entry name" value="Hydantoin permease"/>
    <property type="match status" value="1"/>
</dbReference>
<organism evidence="3 4">
    <name type="scientific">Actinomadura vinacea</name>
    <dbReference type="NCBI Taxonomy" id="115336"/>
    <lineage>
        <taxon>Bacteria</taxon>
        <taxon>Bacillati</taxon>
        <taxon>Actinomycetota</taxon>
        <taxon>Actinomycetes</taxon>
        <taxon>Streptosporangiales</taxon>
        <taxon>Thermomonosporaceae</taxon>
        <taxon>Actinomadura</taxon>
    </lineage>
</organism>
<feature type="region of interest" description="Disordered" evidence="1">
    <location>
        <begin position="376"/>
        <end position="421"/>
    </location>
</feature>
<keyword evidence="2" id="KW-0472">Membrane</keyword>
<feature type="transmembrane region" description="Helical" evidence="2">
    <location>
        <begin position="429"/>
        <end position="447"/>
    </location>
</feature>
<name>A0ABP5WRV7_9ACTN</name>
<protein>
    <submittedName>
        <fullName evidence="3">Uncharacterized protein</fullName>
    </submittedName>
</protein>
<dbReference type="RefSeq" id="WP_344592770.1">
    <property type="nucleotide sequence ID" value="NZ_BAAARW010000020.1"/>
</dbReference>
<evidence type="ECO:0000256" key="1">
    <source>
        <dbReference type="SAM" id="MobiDB-lite"/>
    </source>
</evidence>
<dbReference type="Proteomes" id="UP001501231">
    <property type="component" value="Unassembled WGS sequence"/>
</dbReference>
<feature type="transmembrane region" description="Helical" evidence="2">
    <location>
        <begin position="95"/>
        <end position="121"/>
    </location>
</feature>